<sequence length="54" mass="6495">MKRRRIASWHRLQLELGRNLIAFEPLTFVLDHTRTYLANAFASLRLETIQEFHL</sequence>
<proteinExistence type="predicted"/>
<protein>
    <submittedName>
        <fullName evidence="1">Putative rRNA intron-encoded homing endonuclease</fullName>
    </submittedName>
</protein>
<evidence type="ECO:0000313" key="1">
    <source>
        <dbReference type="EMBL" id="KAF0717725.1"/>
    </source>
</evidence>
<reference evidence="1 2" key="1">
    <citation type="submission" date="2019-08" db="EMBL/GenBank/DDBJ databases">
        <title>Whole genome of Aphis craccivora.</title>
        <authorList>
            <person name="Voronova N.V."/>
            <person name="Shulinski R.S."/>
            <person name="Bandarenka Y.V."/>
            <person name="Zhorov D.G."/>
            <person name="Warner D."/>
        </authorList>
    </citation>
    <scope>NUCLEOTIDE SEQUENCE [LARGE SCALE GENOMIC DNA]</scope>
    <source>
        <strain evidence="1">180601</strain>
        <tissue evidence="1">Whole Body</tissue>
    </source>
</reference>
<name>A0A6G0W0Z0_APHCR</name>
<dbReference type="OrthoDB" id="8300192at2759"/>
<dbReference type="EMBL" id="VUJU01009772">
    <property type="protein sequence ID" value="KAF0717725.1"/>
    <property type="molecule type" value="Genomic_DNA"/>
</dbReference>
<dbReference type="Proteomes" id="UP000478052">
    <property type="component" value="Unassembled WGS sequence"/>
</dbReference>
<comment type="caution">
    <text evidence="1">The sequence shown here is derived from an EMBL/GenBank/DDBJ whole genome shotgun (WGS) entry which is preliminary data.</text>
</comment>
<keyword evidence="1" id="KW-0378">Hydrolase</keyword>
<keyword evidence="1" id="KW-0540">Nuclease</keyword>
<organism evidence="1 2">
    <name type="scientific">Aphis craccivora</name>
    <name type="common">Cowpea aphid</name>
    <dbReference type="NCBI Taxonomy" id="307492"/>
    <lineage>
        <taxon>Eukaryota</taxon>
        <taxon>Metazoa</taxon>
        <taxon>Ecdysozoa</taxon>
        <taxon>Arthropoda</taxon>
        <taxon>Hexapoda</taxon>
        <taxon>Insecta</taxon>
        <taxon>Pterygota</taxon>
        <taxon>Neoptera</taxon>
        <taxon>Paraneoptera</taxon>
        <taxon>Hemiptera</taxon>
        <taxon>Sternorrhyncha</taxon>
        <taxon>Aphidomorpha</taxon>
        <taxon>Aphidoidea</taxon>
        <taxon>Aphididae</taxon>
        <taxon>Aphidini</taxon>
        <taxon>Aphis</taxon>
        <taxon>Aphis</taxon>
    </lineage>
</organism>
<evidence type="ECO:0000313" key="2">
    <source>
        <dbReference type="Proteomes" id="UP000478052"/>
    </source>
</evidence>
<gene>
    <name evidence="1" type="ORF">FWK35_00032015</name>
</gene>
<dbReference type="GO" id="GO:0004519">
    <property type="term" value="F:endonuclease activity"/>
    <property type="evidence" value="ECO:0007669"/>
    <property type="project" value="UniProtKB-KW"/>
</dbReference>
<keyword evidence="2" id="KW-1185">Reference proteome</keyword>
<keyword evidence="1" id="KW-0255">Endonuclease</keyword>
<accession>A0A6G0W0Z0</accession>
<dbReference type="AlphaFoldDB" id="A0A6G0W0Z0"/>